<comment type="caution">
    <text evidence="1">The sequence shown here is derived from an EMBL/GenBank/DDBJ whole genome shotgun (WGS) entry which is preliminary data.</text>
</comment>
<protein>
    <submittedName>
        <fullName evidence="1">Uncharacterized protein</fullName>
    </submittedName>
</protein>
<dbReference type="EMBL" id="LAVV01008992">
    <property type="protein sequence ID" value="KNZ51469.1"/>
    <property type="molecule type" value="Genomic_DNA"/>
</dbReference>
<accession>A0A0L6USJ2</accession>
<dbReference type="AlphaFoldDB" id="A0A0L6USJ2"/>
<name>A0A0L6USJ2_9BASI</name>
<dbReference type="Proteomes" id="UP000037035">
    <property type="component" value="Unassembled WGS sequence"/>
</dbReference>
<gene>
    <name evidence="1" type="ORF">VP01_3941g2</name>
</gene>
<organism evidence="1 2">
    <name type="scientific">Puccinia sorghi</name>
    <dbReference type="NCBI Taxonomy" id="27349"/>
    <lineage>
        <taxon>Eukaryota</taxon>
        <taxon>Fungi</taxon>
        <taxon>Dikarya</taxon>
        <taxon>Basidiomycota</taxon>
        <taxon>Pucciniomycotina</taxon>
        <taxon>Pucciniomycetes</taxon>
        <taxon>Pucciniales</taxon>
        <taxon>Pucciniaceae</taxon>
        <taxon>Puccinia</taxon>
    </lineage>
</organism>
<dbReference type="VEuPathDB" id="FungiDB:VP01_3941g2"/>
<reference evidence="1 2" key="1">
    <citation type="submission" date="2015-08" db="EMBL/GenBank/DDBJ databases">
        <title>Next Generation Sequencing and Analysis of the Genome of Puccinia sorghi L Schw, the Causal Agent of Maize Common Rust.</title>
        <authorList>
            <person name="Rochi L."/>
            <person name="Burguener G."/>
            <person name="Darino M."/>
            <person name="Turjanski A."/>
            <person name="Kreff E."/>
            <person name="Dieguez M.J."/>
            <person name="Sacco F."/>
        </authorList>
    </citation>
    <scope>NUCLEOTIDE SEQUENCE [LARGE SCALE GENOMIC DNA]</scope>
    <source>
        <strain evidence="1 2">RO10H11247</strain>
    </source>
</reference>
<evidence type="ECO:0000313" key="1">
    <source>
        <dbReference type="EMBL" id="KNZ51469.1"/>
    </source>
</evidence>
<evidence type="ECO:0000313" key="2">
    <source>
        <dbReference type="Proteomes" id="UP000037035"/>
    </source>
</evidence>
<keyword evidence="2" id="KW-1185">Reference proteome</keyword>
<proteinExistence type="predicted"/>
<sequence>MKIGRLYLSRTNMRVRQRQREEESPQPLCRTSSPAALMRRTPHMSSDNWSIMACHQTSNYKELEFLLELFLACFCQNIEFVLLDQIQFADKEGEELMVYCYLNWANLNGLKTGYKVGSELRYTKKQSDNKKQIFREHSIDQEAIHGSKSTRLSNRKERGEGVEILQIQIILMVYLYFDPDLFCKIMSSKGPFPRFIPSITTEIKLPVISVDGIFDLSAEPLFCQKEDKGSTHSPKQISKLSKIDSNPKITDTTANNLWKDIDVSSHERFASISQQMFIYPLYPPLFSKKAKHKLVKPDLVNLGCEIKQFKIVSSQHISRSLIEIVTGPSSLCEIPPLAPQCPGGFSGVLGLGCVWPPQIIIFFLFSVGL</sequence>